<organism evidence="1 2">
    <name type="scientific">Plectus sambesii</name>
    <dbReference type="NCBI Taxonomy" id="2011161"/>
    <lineage>
        <taxon>Eukaryota</taxon>
        <taxon>Metazoa</taxon>
        <taxon>Ecdysozoa</taxon>
        <taxon>Nematoda</taxon>
        <taxon>Chromadorea</taxon>
        <taxon>Plectida</taxon>
        <taxon>Plectina</taxon>
        <taxon>Plectoidea</taxon>
        <taxon>Plectidae</taxon>
        <taxon>Plectus</taxon>
    </lineage>
</organism>
<dbReference type="AlphaFoldDB" id="A0A914V0I6"/>
<accession>A0A914V0I6</accession>
<name>A0A914V0I6_9BILA</name>
<dbReference type="Proteomes" id="UP000887566">
    <property type="component" value="Unplaced"/>
</dbReference>
<evidence type="ECO:0000313" key="2">
    <source>
        <dbReference type="WBParaSite" id="PSAMB.scaffold1417size31747.g13185.t1"/>
    </source>
</evidence>
<protein>
    <submittedName>
        <fullName evidence="2">Uncharacterized protein</fullName>
    </submittedName>
</protein>
<keyword evidence="1" id="KW-1185">Reference proteome</keyword>
<reference evidence="2" key="1">
    <citation type="submission" date="2022-11" db="UniProtKB">
        <authorList>
            <consortium name="WormBaseParasite"/>
        </authorList>
    </citation>
    <scope>IDENTIFICATION</scope>
</reference>
<sequence length="106" mass="11363">MAGEEMAVGGAAGVARTTLASPAMDTASEIVAVRELASLGSSCLNNPTSLNDLDNFGPQRFSLNANRQSDLCHEQQSCLIQQKYFQILQKKITAYCAKRISKAALL</sequence>
<evidence type="ECO:0000313" key="1">
    <source>
        <dbReference type="Proteomes" id="UP000887566"/>
    </source>
</evidence>
<proteinExistence type="predicted"/>
<dbReference type="WBParaSite" id="PSAMB.scaffold1417size31747.g13185.t1">
    <property type="protein sequence ID" value="PSAMB.scaffold1417size31747.g13185.t1"/>
    <property type="gene ID" value="PSAMB.scaffold1417size31747.g13185"/>
</dbReference>